<keyword evidence="5" id="KW-1185">Reference proteome</keyword>
<dbReference type="PANTHER" id="PTHR43037:SF1">
    <property type="entry name" value="BLL1128 PROTEIN"/>
    <property type="match status" value="1"/>
</dbReference>
<dbReference type="PANTHER" id="PTHR43037">
    <property type="entry name" value="UNNAMED PRODUCT-RELATED"/>
    <property type="match status" value="1"/>
</dbReference>
<sequence>MDSKLAATLRRAMQSVRAGNPGEAMRALQEGMVQPFAPVPPGPGERPFRLRKPMADVLAALRAGRQAMPDFSALSGTPRPARVAQPLPPGAQFVTRSFAGPAGARSYRLYIPAAAAQGARGLVVMLHGCKQDADDFAAGTGMNARAEEYGLVIAYPNQSQGANPSACWNWFNPADQTREAGEPAIIAGMTRALQAEFSVPRDRTFVAGLSAGAAMAVVMGETHPDLYAAVGAHSGLAYRSANDAMSAFAAMRGEVPGGLVRDLPAADAAPVRMIIFQGRADGTVHPSNAERIAERARSRLPVSETRTQPGSTQTGRSFSRTTVFDRSGIPLVDCWMIDGAGHAWAGGHAEGSYTDPSGPDASAEMVRFFLASTAKE</sequence>
<dbReference type="EMBL" id="JAUSVK010000001">
    <property type="protein sequence ID" value="MDQ0396000.1"/>
    <property type="molecule type" value="Genomic_DNA"/>
</dbReference>
<dbReference type="SUPFAM" id="SSF53474">
    <property type="entry name" value="alpha/beta-Hydrolases"/>
    <property type="match status" value="2"/>
</dbReference>
<dbReference type="InterPro" id="IPR010126">
    <property type="entry name" value="Esterase_phb"/>
</dbReference>
<gene>
    <name evidence="4" type="ORF">J3R73_005792</name>
</gene>
<name>A0ABU0FPN1_9HYPH</name>
<evidence type="ECO:0000256" key="3">
    <source>
        <dbReference type="SAM" id="MobiDB-lite"/>
    </source>
</evidence>
<dbReference type="InterPro" id="IPR050955">
    <property type="entry name" value="Plant_Biomass_Hydrol_Est"/>
</dbReference>
<keyword evidence="1" id="KW-0732">Signal</keyword>
<dbReference type="InterPro" id="IPR029058">
    <property type="entry name" value="AB_hydrolase_fold"/>
</dbReference>
<reference evidence="4 5" key="1">
    <citation type="submission" date="2023-07" db="EMBL/GenBank/DDBJ databases">
        <title>Genomic Encyclopedia of Type Strains, Phase IV (KMG-IV): sequencing the most valuable type-strain genomes for metagenomic binning, comparative biology and taxonomic classification.</title>
        <authorList>
            <person name="Goeker M."/>
        </authorList>
    </citation>
    <scope>NUCLEOTIDE SEQUENCE [LARGE SCALE GENOMIC DNA]</scope>
    <source>
        <strain evidence="4 5">DSM 5896</strain>
    </source>
</reference>
<protein>
    <submittedName>
        <fullName evidence="4">Poly(Hydroxyalkanoate) depolymerase family esterase</fullName>
    </submittedName>
</protein>
<feature type="compositionally biased region" description="Polar residues" evidence="3">
    <location>
        <begin position="304"/>
        <end position="318"/>
    </location>
</feature>
<evidence type="ECO:0000313" key="5">
    <source>
        <dbReference type="Proteomes" id="UP001237448"/>
    </source>
</evidence>
<evidence type="ECO:0000256" key="2">
    <source>
        <dbReference type="ARBA" id="ARBA00022801"/>
    </source>
</evidence>
<dbReference type="RefSeq" id="WP_307435568.1">
    <property type="nucleotide sequence ID" value="NZ_JAUSVK010000001.1"/>
</dbReference>
<dbReference type="Gene3D" id="3.40.50.1820">
    <property type="entry name" value="alpha/beta hydrolase"/>
    <property type="match status" value="1"/>
</dbReference>
<comment type="caution">
    <text evidence="4">The sequence shown here is derived from an EMBL/GenBank/DDBJ whole genome shotgun (WGS) entry which is preliminary data.</text>
</comment>
<organism evidence="4 5">
    <name type="scientific">Labrys monachus</name>
    <dbReference type="NCBI Taxonomy" id="217067"/>
    <lineage>
        <taxon>Bacteria</taxon>
        <taxon>Pseudomonadati</taxon>
        <taxon>Pseudomonadota</taxon>
        <taxon>Alphaproteobacteria</taxon>
        <taxon>Hyphomicrobiales</taxon>
        <taxon>Xanthobacteraceae</taxon>
        <taxon>Labrys</taxon>
    </lineage>
</organism>
<feature type="region of interest" description="Disordered" evidence="3">
    <location>
        <begin position="297"/>
        <end position="318"/>
    </location>
</feature>
<evidence type="ECO:0000256" key="1">
    <source>
        <dbReference type="ARBA" id="ARBA00022729"/>
    </source>
</evidence>
<dbReference type="NCBIfam" id="TIGR01840">
    <property type="entry name" value="esterase_phb"/>
    <property type="match status" value="1"/>
</dbReference>
<dbReference type="Proteomes" id="UP001237448">
    <property type="component" value="Unassembled WGS sequence"/>
</dbReference>
<keyword evidence="2" id="KW-0378">Hydrolase</keyword>
<dbReference type="Pfam" id="PF10503">
    <property type="entry name" value="Esterase_PHB"/>
    <property type="match status" value="1"/>
</dbReference>
<proteinExistence type="predicted"/>
<evidence type="ECO:0000313" key="4">
    <source>
        <dbReference type="EMBL" id="MDQ0396000.1"/>
    </source>
</evidence>
<accession>A0ABU0FPN1</accession>